<keyword evidence="9" id="KW-1185">Reference proteome</keyword>
<evidence type="ECO:0000256" key="2">
    <source>
        <dbReference type="ARBA" id="ARBA00008929"/>
    </source>
</evidence>
<dbReference type="Proteomes" id="UP000644441">
    <property type="component" value="Unassembled WGS sequence"/>
</dbReference>
<evidence type="ECO:0000256" key="7">
    <source>
        <dbReference type="SAM" id="Phobius"/>
    </source>
</evidence>
<evidence type="ECO:0000256" key="1">
    <source>
        <dbReference type="ARBA" id="ARBA00004651"/>
    </source>
</evidence>
<keyword evidence="5 7" id="KW-1133">Transmembrane helix</keyword>
<feature type="transmembrane region" description="Helical" evidence="7">
    <location>
        <begin position="79"/>
        <end position="99"/>
    </location>
</feature>
<comment type="subcellular location">
    <subcellularLocation>
        <location evidence="1">Cell membrane</location>
        <topology evidence="1">Multi-pass membrane protein</topology>
    </subcellularLocation>
</comment>
<dbReference type="EMBL" id="ARXR01000023">
    <property type="protein sequence ID" value="MBF5053828.1"/>
    <property type="molecule type" value="Genomic_DNA"/>
</dbReference>
<dbReference type="Pfam" id="PF03916">
    <property type="entry name" value="NrfD"/>
    <property type="match status" value="1"/>
</dbReference>
<comment type="caution">
    <text evidence="8">The sequence shown here is derived from an EMBL/GenBank/DDBJ whole genome shotgun (WGS) entry which is preliminary data.</text>
</comment>
<feature type="transmembrane region" description="Helical" evidence="7">
    <location>
        <begin position="339"/>
        <end position="357"/>
    </location>
</feature>
<sequence>MNRRRDELAPPGLSAGALTDRVSATVLGTRPPRAWWLALGLATLLSLLFLVGVVYVLSAGVGAFGLNIPVAWGFPIINTIWWIGIAHAGTLISAVLWLTRQDWRASISRSAEAMAMFAIVLAGSYPLLHLGRPQFAYFLLPYPNLMDLWPQWRSPLVWDFFAIASYLLFTASFLFLSLLPDLASLRDRARHRAVQLFYGVLALGWRNSARHWHRYQQAHRVLAVIAVPIVVSVTGTISLDLAVSIVPGFHFTIFPPYFVAGALYSGFATVAIIAIVLRALFGFRDLITRAHLNRLGIMMLCFVLVVDYAYLQEVFTAFYTGEDFYRSVYYDRWSGPYAPFYWGMILCNVVLAQGLWFRRLRESVPGLLCLAVIAEIGMWLERFQIVITSTHKDYMPSAWDTVTPSAWDWLTYAGSIGVFVVLLLLFIKLMPAISMHDMREMLHRRKQREADHG</sequence>
<dbReference type="RefSeq" id="WP_194856428.1">
    <property type="nucleotide sequence ID" value="NZ_ARXR01000023.1"/>
</dbReference>
<dbReference type="PANTHER" id="PTHR43044">
    <property type="match status" value="1"/>
</dbReference>
<dbReference type="InterPro" id="IPR005614">
    <property type="entry name" value="NrfD-like"/>
</dbReference>
<feature type="transmembrane region" description="Helical" evidence="7">
    <location>
        <begin position="257"/>
        <end position="283"/>
    </location>
</feature>
<protein>
    <submittedName>
        <fullName evidence="8">Polysulfide reductase NrfD</fullName>
    </submittedName>
</protein>
<proteinExistence type="inferred from homology"/>
<keyword evidence="4 7" id="KW-0812">Transmembrane</keyword>
<evidence type="ECO:0000313" key="9">
    <source>
        <dbReference type="Proteomes" id="UP000644441"/>
    </source>
</evidence>
<reference evidence="8 9" key="1">
    <citation type="submission" date="2012-09" db="EMBL/GenBank/DDBJ databases">
        <title>Genome Sequence of alkane-degrading Bacterium Alcanivorax venustensis ISO4.</title>
        <authorList>
            <person name="Lai Q."/>
            <person name="Shao Z."/>
        </authorList>
    </citation>
    <scope>NUCLEOTIDE SEQUENCE [LARGE SCALE GENOMIC DNA]</scope>
    <source>
        <strain evidence="8 9">ISO4</strain>
    </source>
</reference>
<feature type="transmembrane region" description="Helical" evidence="7">
    <location>
        <begin position="364"/>
        <end position="380"/>
    </location>
</feature>
<feature type="transmembrane region" description="Helical" evidence="7">
    <location>
        <begin position="156"/>
        <end position="179"/>
    </location>
</feature>
<dbReference type="PANTHER" id="PTHR43044:SF2">
    <property type="entry name" value="POLYSULPHIDE REDUCTASE NRFD"/>
    <property type="match status" value="1"/>
</dbReference>
<feature type="transmembrane region" description="Helical" evidence="7">
    <location>
        <begin position="409"/>
        <end position="429"/>
    </location>
</feature>
<feature type="transmembrane region" description="Helical" evidence="7">
    <location>
        <begin position="34"/>
        <end position="59"/>
    </location>
</feature>
<evidence type="ECO:0000256" key="5">
    <source>
        <dbReference type="ARBA" id="ARBA00022989"/>
    </source>
</evidence>
<evidence type="ECO:0000256" key="6">
    <source>
        <dbReference type="ARBA" id="ARBA00023136"/>
    </source>
</evidence>
<evidence type="ECO:0000256" key="3">
    <source>
        <dbReference type="ARBA" id="ARBA00022475"/>
    </source>
</evidence>
<gene>
    <name evidence="8" type="ORF">ISO4_02430</name>
</gene>
<accession>A0ABS0AIA9</accession>
<keyword evidence="6 7" id="KW-0472">Membrane</keyword>
<evidence type="ECO:0000313" key="8">
    <source>
        <dbReference type="EMBL" id="MBF5053828.1"/>
    </source>
</evidence>
<feature type="transmembrane region" description="Helical" evidence="7">
    <location>
        <begin position="221"/>
        <end position="245"/>
    </location>
</feature>
<comment type="similarity">
    <text evidence="2">Belongs to the NrfD family.</text>
</comment>
<organism evidence="8 9">
    <name type="scientific">Alloalcanivorax venustensis ISO4</name>
    <dbReference type="NCBI Taxonomy" id="1177184"/>
    <lineage>
        <taxon>Bacteria</taxon>
        <taxon>Pseudomonadati</taxon>
        <taxon>Pseudomonadota</taxon>
        <taxon>Gammaproteobacteria</taxon>
        <taxon>Oceanospirillales</taxon>
        <taxon>Alcanivoracaceae</taxon>
        <taxon>Alloalcanivorax</taxon>
    </lineage>
</organism>
<name>A0ABS0AIA9_9GAMM</name>
<feature type="transmembrane region" description="Helical" evidence="7">
    <location>
        <begin position="295"/>
        <end position="319"/>
    </location>
</feature>
<feature type="transmembrane region" description="Helical" evidence="7">
    <location>
        <begin position="111"/>
        <end position="128"/>
    </location>
</feature>
<keyword evidence="3" id="KW-1003">Cell membrane</keyword>
<evidence type="ECO:0000256" key="4">
    <source>
        <dbReference type="ARBA" id="ARBA00022692"/>
    </source>
</evidence>